<comment type="function">
    <text evidence="4">Carrier of the growing fatty acid chain in fatty acid biosynthesis.</text>
</comment>
<dbReference type="Proteomes" id="UP001177023">
    <property type="component" value="Unassembled WGS sequence"/>
</dbReference>
<feature type="non-terminal residue" evidence="6">
    <location>
        <position position="125"/>
    </location>
</feature>
<protein>
    <recommendedName>
        <fullName evidence="4">Acyl carrier protein</fullName>
    </recommendedName>
</protein>
<evidence type="ECO:0000313" key="6">
    <source>
        <dbReference type="EMBL" id="CAJ0585597.1"/>
    </source>
</evidence>
<dbReference type="PANTHER" id="PTHR20863">
    <property type="entry name" value="ACYL CARRIER PROTEIN"/>
    <property type="match status" value="1"/>
</dbReference>
<comment type="caution">
    <text evidence="6">The sequence shown here is derived from an EMBL/GenBank/DDBJ whole genome shotgun (WGS) entry which is preliminary data.</text>
</comment>
<keyword evidence="4" id="KW-0275">Fatty acid biosynthesis</keyword>
<evidence type="ECO:0000313" key="7">
    <source>
        <dbReference type="Proteomes" id="UP001177023"/>
    </source>
</evidence>
<gene>
    <name evidence="6" type="ORF">MSPICULIGERA_LOCUS23611</name>
</gene>
<dbReference type="InterPro" id="IPR003231">
    <property type="entry name" value="ACP"/>
</dbReference>
<dbReference type="Pfam" id="PF00550">
    <property type="entry name" value="PP-binding"/>
    <property type="match status" value="1"/>
</dbReference>
<dbReference type="InterPro" id="IPR036736">
    <property type="entry name" value="ACP-like_sf"/>
</dbReference>
<name>A0AA36DF75_9BILA</name>
<dbReference type="GO" id="GO:0000035">
    <property type="term" value="F:acyl binding"/>
    <property type="evidence" value="ECO:0007669"/>
    <property type="project" value="TreeGrafter"/>
</dbReference>
<keyword evidence="4" id="KW-0444">Lipid biosynthesis</keyword>
<evidence type="ECO:0000259" key="5">
    <source>
        <dbReference type="PROSITE" id="PS50075"/>
    </source>
</evidence>
<evidence type="ECO:0000256" key="4">
    <source>
        <dbReference type="RuleBase" id="RU000722"/>
    </source>
</evidence>
<keyword evidence="3" id="KW-0597">Phosphoprotein</keyword>
<keyword evidence="4" id="KW-0443">Lipid metabolism</keyword>
<dbReference type="PROSITE" id="PS50075">
    <property type="entry name" value="CARRIER"/>
    <property type="match status" value="1"/>
</dbReference>
<dbReference type="GO" id="GO:0000036">
    <property type="term" value="F:acyl carrier activity"/>
    <property type="evidence" value="ECO:0007669"/>
    <property type="project" value="TreeGrafter"/>
</dbReference>
<sequence length="125" mass="14274">MAGSTSRALGLLAGRFIKLRAAVAPKRYTHAHVYGPFDPPKNMTRNDVEKRVLKAIRSWDRFPHDKEALLKLNAAFGQDLGFDSLDHVEITMAIEDEFGFEDAEKMKSPQDVVNYICDREDVHKW</sequence>
<dbReference type="Gene3D" id="1.10.1200.10">
    <property type="entry name" value="ACP-like"/>
    <property type="match status" value="1"/>
</dbReference>
<proteinExistence type="inferred from homology"/>
<dbReference type="EMBL" id="CATQJA010002706">
    <property type="protein sequence ID" value="CAJ0585597.1"/>
    <property type="molecule type" value="Genomic_DNA"/>
</dbReference>
<reference evidence="6" key="1">
    <citation type="submission" date="2023-06" db="EMBL/GenBank/DDBJ databases">
        <authorList>
            <person name="Delattre M."/>
        </authorList>
    </citation>
    <scope>NUCLEOTIDE SEQUENCE</scope>
    <source>
        <strain evidence="6">AF72</strain>
    </source>
</reference>
<evidence type="ECO:0000256" key="1">
    <source>
        <dbReference type="ARBA" id="ARBA00010930"/>
    </source>
</evidence>
<evidence type="ECO:0000256" key="2">
    <source>
        <dbReference type="ARBA" id="ARBA00022450"/>
    </source>
</evidence>
<keyword evidence="2 4" id="KW-0596">Phosphopantetheine</keyword>
<dbReference type="AlphaFoldDB" id="A0AA36DF75"/>
<evidence type="ECO:0000256" key="3">
    <source>
        <dbReference type="ARBA" id="ARBA00022553"/>
    </source>
</evidence>
<dbReference type="SUPFAM" id="SSF47336">
    <property type="entry name" value="ACP-like"/>
    <property type="match status" value="1"/>
</dbReference>
<keyword evidence="7" id="KW-1185">Reference proteome</keyword>
<dbReference type="PANTHER" id="PTHR20863:SF27">
    <property type="entry name" value="ACYL CARRIER PROTEIN"/>
    <property type="match status" value="1"/>
</dbReference>
<dbReference type="InterPro" id="IPR009081">
    <property type="entry name" value="PP-bd_ACP"/>
</dbReference>
<accession>A0AA36DF75</accession>
<keyword evidence="4" id="KW-0276">Fatty acid metabolism</keyword>
<organism evidence="6 7">
    <name type="scientific">Mesorhabditis spiculigera</name>
    <dbReference type="NCBI Taxonomy" id="96644"/>
    <lineage>
        <taxon>Eukaryota</taxon>
        <taxon>Metazoa</taxon>
        <taxon>Ecdysozoa</taxon>
        <taxon>Nematoda</taxon>
        <taxon>Chromadorea</taxon>
        <taxon>Rhabditida</taxon>
        <taxon>Rhabditina</taxon>
        <taxon>Rhabditomorpha</taxon>
        <taxon>Rhabditoidea</taxon>
        <taxon>Rhabditidae</taxon>
        <taxon>Mesorhabditinae</taxon>
        <taxon>Mesorhabditis</taxon>
    </lineage>
</organism>
<comment type="similarity">
    <text evidence="1">Belongs to the acyl carrier protein (ACP) family.</text>
</comment>
<dbReference type="GO" id="GO:0005739">
    <property type="term" value="C:mitochondrion"/>
    <property type="evidence" value="ECO:0007669"/>
    <property type="project" value="TreeGrafter"/>
</dbReference>
<feature type="domain" description="Carrier" evidence="5">
    <location>
        <begin position="46"/>
        <end position="124"/>
    </location>
</feature>